<accession>A0A6J5Z7T4</accession>
<organism evidence="1">
    <name type="scientific">freshwater metagenome</name>
    <dbReference type="NCBI Taxonomy" id="449393"/>
    <lineage>
        <taxon>unclassified sequences</taxon>
        <taxon>metagenomes</taxon>
        <taxon>ecological metagenomes</taxon>
    </lineage>
</organism>
<evidence type="ECO:0000313" key="1">
    <source>
        <dbReference type="EMBL" id="CAB4337528.1"/>
    </source>
</evidence>
<dbReference type="AlphaFoldDB" id="A0A6J5Z7T4"/>
<reference evidence="1" key="1">
    <citation type="submission" date="2020-05" db="EMBL/GenBank/DDBJ databases">
        <authorList>
            <person name="Chiriac C."/>
            <person name="Salcher M."/>
            <person name="Ghai R."/>
            <person name="Kavagutti S V."/>
        </authorList>
    </citation>
    <scope>NUCLEOTIDE SEQUENCE</scope>
</reference>
<dbReference type="SUPFAM" id="SSF52402">
    <property type="entry name" value="Adenine nucleotide alpha hydrolases-like"/>
    <property type="match status" value="1"/>
</dbReference>
<proteinExistence type="predicted"/>
<dbReference type="Gene3D" id="3.40.50.620">
    <property type="entry name" value="HUPs"/>
    <property type="match status" value="1"/>
</dbReference>
<dbReference type="InterPro" id="IPR014729">
    <property type="entry name" value="Rossmann-like_a/b/a_fold"/>
</dbReference>
<dbReference type="EMBL" id="CAESAN010000015">
    <property type="protein sequence ID" value="CAB4337528.1"/>
    <property type="molecule type" value="Genomic_DNA"/>
</dbReference>
<gene>
    <name evidence="1" type="ORF">UFOPK3547_00297</name>
</gene>
<protein>
    <submittedName>
        <fullName evidence="1">Unannotated protein</fullName>
    </submittedName>
</protein>
<name>A0A6J5Z7T4_9ZZZZ</name>
<sequence>MASIKDRSTTIAPPTAVPGASGPVVLATLALRPDPTAVDMAISSCLEAGAPLIVVNAVQIPFYPTTMMVSGLSGMVLPHEDDRVEVRAVADRIAEMGIPVEVVGLFSPRPVKSLVGFVAQRNAALLVFGPLLEKVGKIRMRTATRRLRRDVGCLVWVAPDG</sequence>